<gene>
    <name evidence="2" type="ORF">CVM73_09170</name>
</gene>
<dbReference type="PANTHER" id="PTHR38731">
    <property type="entry name" value="LIPL45-RELATED LIPOPROTEIN-RELATED"/>
    <property type="match status" value="1"/>
</dbReference>
<sequence>MIISPHRKRARSGTIRDTSIGCEMNLRFWLFPILSTVALCASPCAQAQTRVGEAVVIQNEVVRVAATTTPINVGDSMLRDETVRTGADSAARFVMADSTNLSLGPSATLKLDRTVFNDEHSYRDVAIRMTTGAFRFVTGHSDKAAYKITTPLATIGVRGTTLDILSQRGRSVVVLQDGAASVCTKSSQCVQLTQPGDTAIITSTGGKVSITKTNTPPWTFAANCAASAGLCAVNQYAGASPTITPAVQDEGMLCGR</sequence>
<evidence type="ECO:0000259" key="1">
    <source>
        <dbReference type="Pfam" id="PF04773"/>
    </source>
</evidence>
<evidence type="ECO:0000313" key="2">
    <source>
        <dbReference type="EMBL" id="PJG55707.1"/>
    </source>
</evidence>
<accession>A0A2M8RD17</accession>
<dbReference type="AlphaFoldDB" id="A0A2M8RD17"/>
<reference evidence="2 3" key="1">
    <citation type="submission" date="2017-11" db="EMBL/GenBank/DDBJ databases">
        <title>Bradyrhizobium forestalis sp. nov., an efficient nitrogen-fixing bacterium isolated from nodules of forest legume species in the Amazon.</title>
        <authorList>
            <person name="Costa E.M."/>
            <person name="Guimaraes A."/>
            <person name="Carvalho T.S."/>
            <person name="Rodrigues T.L."/>
            <person name="Ribeiro P.R.A."/>
            <person name="Lebbe L."/>
            <person name="Willems A."/>
            <person name="Moreira F.M.S."/>
        </authorList>
    </citation>
    <scope>NUCLEOTIDE SEQUENCE [LARGE SCALE GENOMIC DNA]</scope>
    <source>
        <strain evidence="2 3">INPA54B</strain>
    </source>
</reference>
<proteinExistence type="predicted"/>
<comment type="caution">
    <text evidence="2">The sequence shown here is derived from an EMBL/GenBank/DDBJ whole genome shotgun (WGS) entry which is preliminary data.</text>
</comment>
<protein>
    <recommendedName>
        <fullName evidence="1">FecR protein domain-containing protein</fullName>
    </recommendedName>
</protein>
<dbReference type="Gene3D" id="2.60.120.1440">
    <property type="match status" value="1"/>
</dbReference>
<evidence type="ECO:0000313" key="3">
    <source>
        <dbReference type="Proteomes" id="UP000231194"/>
    </source>
</evidence>
<name>A0A2M8RD17_9BRAD</name>
<dbReference type="OrthoDB" id="6038785at2"/>
<organism evidence="2 3">
    <name type="scientific">Bradyrhizobium forestalis</name>
    <dbReference type="NCBI Taxonomy" id="1419263"/>
    <lineage>
        <taxon>Bacteria</taxon>
        <taxon>Pseudomonadati</taxon>
        <taxon>Pseudomonadota</taxon>
        <taxon>Alphaproteobacteria</taxon>
        <taxon>Hyphomicrobiales</taxon>
        <taxon>Nitrobacteraceae</taxon>
        <taxon>Bradyrhizobium</taxon>
    </lineage>
</organism>
<dbReference type="InterPro" id="IPR006860">
    <property type="entry name" value="FecR"/>
</dbReference>
<keyword evidence="3" id="KW-1185">Reference proteome</keyword>
<dbReference type="Pfam" id="PF04773">
    <property type="entry name" value="FecR"/>
    <property type="match status" value="1"/>
</dbReference>
<dbReference type="Proteomes" id="UP000231194">
    <property type="component" value="Unassembled WGS sequence"/>
</dbReference>
<feature type="domain" description="FecR protein" evidence="1">
    <location>
        <begin position="82"/>
        <end position="180"/>
    </location>
</feature>
<dbReference type="EMBL" id="PGVG01000005">
    <property type="protein sequence ID" value="PJG55707.1"/>
    <property type="molecule type" value="Genomic_DNA"/>
</dbReference>